<comment type="pathway">
    <text evidence="1">One-carbon metabolism; tetrahydrofolate interconversion.</text>
</comment>
<dbReference type="InterPro" id="IPR020867">
    <property type="entry name" value="THF_DH/CycHdrlase_CS"/>
</dbReference>
<evidence type="ECO:0000256" key="3">
    <source>
        <dbReference type="ARBA" id="ARBA00022563"/>
    </source>
</evidence>
<dbReference type="PROSITE" id="PS00767">
    <property type="entry name" value="THF_DHG_CYH_2"/>
    <property type="match status" value="1"/>
</dbReference>
<feature type="domain" description="Tetrahydrofolate dehydrogenase/cyclohydrolase catalytic" evidence="9">
    <location>
        <begin position="20"/>
        <end position="134"/>
    </location>
</feature>
<dbReference type="AlphaFoldDB" id="A0A4W5LI50"/>
<dbReference type="InterPro" id="IPR046346">
    <property type="entry name" value="Aminoacid_DH-like_N_sf"/>
</dbReference>
<protein>
    <submittedName>
        <fullName evidence="11">Uncharacterized protein</fullName>
    </submittedName>
</protein>
<dbReference type="InterPro" id="IPR020631">
    <property type="entry name" value="THF_DH/CycHdrlase_NAD-bd_dom"/>
</dbReference>
<keyword evidence="7" id="KW-0511">Multifunctional enzyme</keyword>
<dbReference type="CDD" id="cd01080">
    <property type="entry name" value="NAD_bind_m-THF_DH_Cyclohyd"/>
    <property type="match status" value="1"/>
</dbReference>
<dbReference type="InterPro" id="IPR020630">
    <property type="entry name" value="THF_DH/CycHdrlase_cat_dom"/>
</dbReference>
<dbReference type="PRINTS" id="PR00085">
    <property type="entry name" value="THFDHDRGNASE"/>
</dbReference>
<evidence type="ECO:0000256" key="4">
    <source>
        <dbReference type="ARBA" id="ARBA00022801"/>
    </source>
</evidence>
<evidence type="ECO:0000256" key="8">
    <source>
        <dbReference type="ARBA" id="ARBA00036357"/>
    </source>
</evidence>
<evidence type="ECO:0000256" key="7">
    <source>
        <dbReference type="ARBA" id="ARBA00023268"/>
    </source>
</evidence>
<dbReference type="GeneTree" id="ENSGT00940000154863"/>
<keyword evidence="5" id="KW-0521">NADP</keyword>
<dbReference type="FunFam" id="3.40.50.10860:FF:000005">
    <property type="entry name" value="C-1-tetrahydrofolate synthase, cytoplasmic, putative"/>
    <property type="match status" value="1"/>
</dbReference>
<name>A0A4W5LI50_9TELE</name>
<reference evidence="12" key="1">
    <citation type="submission" date="2018-06" db="EMBL/GenBank/DDBJ databases">
        <title>Genome assembly of Danube salmon.</title>
        <authorList>
            <person name="Macqueen D.J."/>
            <person name="Gundappa M.K."/>
        </authorList>
    </citation>
    <scope>NUCLEOTIDE SEQUENCE [LARGE SCALE GENOMIC DNA]</scope>
</reference>
<reference evidence="11" key="2">
    <citation type="submission" date="2025-08" db="UniProtKB">
        <authorList>
            <consortium name="Ensembl"/>
        </authorList>
    </citation>
    <scope>IDENTIFICATION</scope>
</reference>
<dbReference type="Gene3D" id="3.40.50.720">
    <property type="entry name" value="NAD(P)-binding Rossmann-like Domain"/>
    <property type="match status" value="1"/>
</dbReference>
<dbReference type="Proteomes" id="UP000314982">
    <property type="component" value="Unassembled WGS sequence"/>
</dbReference>
<dbReference type="InterPro" id="IPR036291">
    <property type="entry name" value="NAD(P)-bd_dom_sf"/>
</dbReference>
<evidence type="ECO:0000256" key="2">
    <source>
        <dbReference type="ARBA" id="ARBA00011738"/>
    </source>
</evidence>
<evidence type="ECO:0000259" key="10">
    <source>
        <dbReference type="Pfam" id="PF02882"/>
    </source>
</evidence>
<dbReference type="PANTHER" id="PTHR48099:SF5">
    <property type="entry name" value="C-1-TETRAHYDROFOLATE SYNTHASE, CYTOPLASMIC"/>
    <property type="match status" value="1"/>
</dbReference>
<proteinExistence type="inferred from homology"/>
<reference evidence="11" key="3">
    <citation type="submission" date="2025-09" db="UniProtKB">
        <authorList>
            <consortium name="Ensembl"/>
        </authorList>
    </citation>
    <scope>IDENTIFICATION</scope>
</reference>
<keyword evidence="12" id="KW-1185">Reference proteome</keyword>
<dbReference type="GO" id="GO:0005829">
    <property type="term" value="C:cytosol"/>
    <property type="evidence" value="ECO:0007669"/>
    <property type="project" value="TreeGrafter"/>
</dbReference>
<dbReference type="HAMAP" id="MF_01576">
    <property type="entry name" value="THF_DHG_CYH"/>
    <property type="match status" value="1"/>
</dbReference>
<dbReference type="Ensembl" id="ENSHHUT00000026600.1">
    <property type="protein sequence ID" value="ENSHHUP00000025591.1"/>
    <property type="gene ID" value="ENSHHUG00000016137.1"/>
</dbReference>
<dbReference type="GO" id="GO:0035999">
    <property type="term" value="P:tetrahydrofolate interconversion"/>
    <property type="evidence" value="ECO:0007669"/>
    <property type="project" value="TreeGrafter"/>
</dbReference>
<dbReference type="SUPFAM" id="SSF53223">
    <property type="entry name" value="Aminoacid dehydrogenase-like, N-terminal domain"/>
    <property type="match status" value="1"/>
</dbReference>
<dbReference type="Pfam" id="PF00763">
    <property type="entry name" value="THF_DHG_CYH"/>
    <property type="match status" value="1"/>
</dbReference>
<evidence type="ECO:0000256" key="6">
    <source>
        <dbReference type="ARBA" id="ARBA00023002"/>
    </source>
</evidence>
<dbReference type="STRING" id="62062.ENSHHUP00000025591"/>
<sequence>FNQIRWGYSWWSCNFYQICNGKKTAEDIKCEIAAEVEKIKAAGGRVPHLAALIVGNDGASLTYVGSKVKACERVGFESTLIKMPSTTSETELLKKIKELNENDKIDGFIVQLPLPEQIDEQKVLMAVDPRKDVDGFHPENFGKMALDMTTFIPATPFGILELLERYGVETQGKHTVVIGRSHIVGRPMSILMGRKGFPGNSTVTLTHSYTKNIAQITTQADIIITALGVPNYLKAEMVKDGAVVIDVGITRVADDTNPKGYVITGDVDFENVSKKSSFITPVPGGVGPMTIAMLLKNTLLAREMRIARNE</sequence>
<dbReference type="Pfam" id="PF02882">
    <property type="entry name" value="THF_DHG_CYH_C"/>
    <property type="match status" value="1"/>
</dbReference>
<dbReference type="FunFam" id="3.40.50.720:FF:000189">
    <property type="entry name" value="Bifunctional protein FolD"/>
    <property type="match status" value="1"/>
</dbReference>
<keyword evidence="6" id="KW-0560">Oxidoreductase</keyword>
<evidence type="ECO:0000313" key="12">
    <source>
        <dbReference type="Proteomes" id="UP000314982"/>
    </source>
</evidence>
<dbReference type="PANTHER" id="PTHR48099">
    <property type="entry name" value="C-1-TETRAHYDROFOLATE SYNTHASE, CYTOPLASMIC-RELATED"/>
    <property type="match status" value="1"/>
</dbReference>
<comment type="subunit">
    <text evidence="2">Homodimer.</text>
</comment>
<dbReference type="PROSITE" id="PS00766">
    <property type="entry name" value="THF_DHG_CYH_1"/>
    <property type="match status" value="1"/>
</dbReference>
<comment type="catalytic activity">
    <reaction evidence="8">
        <text>(6R)-5,10-methenyltetrahydrofolate + H2O = (6R)-10-formyltetrahydrofolate + H(+)</text>
        <dbReference type="Rhea" id="RHEA:23700"/>
        <dbReference type="ChEBI" id="CHEBI:15377"/>
        <dbReference type="ChEBI" id="CHEBI:15378"/>
        <dbReference type="ChEBI" id="CHEBI:57455"/>
        <dbReference type="ChEBI" id="CHEBI:195366"/>
        <dbReference type="EC" id="3.5.4.9"/>
    </reaction>
</comment>
<keyword evidence="3" id="KW-0554">One-carbon metabolism</keyword>
<accession>A0A4W5LI50</accession>
<evidence type="ECO:0000313" key="11">
    <source>
        <dbReference type="Ensembl" id="ENSHHUP00000025591.1"/>
    </source>
</evidence>
<dbReference type="GO" id="GO:0004488">
    <property type="term" value="F:methylenetetrahydrofolate dehydrogenase (NADP+) activity"/>
    <property type="evidence" value="ECO:0007669"/>
    <property type="project" value="InterPro"/>
</dbReference>
<evidence type="ECO:0000259" key="9">
    <source>
        <dbReference type="Pfam" id="PF00763"/>
    </source>
</evidence>
<evidence type="ECO:0000256" key="5">
    <source>
        <dbReference type="ARBA" id="ARBA00022857"/>
    </source>
</evidence>
<dbReference type="GO" id="GO:0004477">
    <property type="term" value="F:methenyltetrahydrofolate cyclohydrolase activity"/>
    <property type="evidence" value="ECO:0007669"/>
    <property type="project" value="UniProtKB-EC"/>
</dbReference>
<dbReference type="Gene3D" id="3.40.50.10860">
    <property type="entry name" value="Leucine Dehydrogenase, chain A, domain 1"/>
    <property type="match status" value="1"/>
</dbReference>
<dbReference type="InterPro" id="IPR000672">
    <property type="entry name" value="THF_DH/CycHdrlase"/>
</dbReference>
<evidence type="ECO:0000256" key="1">
    <source>
        <dbReference type="ARBA" id="ARBA00004777"/>
    </source>
</evidence>
<dbReference type="SUPFAM" id="SSF51735">
    <property type="entry name" value="NAD(P)-binding Rossmann-fold domains"/>
    <property type="match status" value="1"/>
</dbReference>
<keyword evidence="4" id="KW-0378">Hydrolase</keyword>
<organism evidence="11 12">
    <name type="scientific">Hucho hucho</name>
    <name type="common">huchen</name>
    <dbReference type="NCBI Taxonomy" id="62062"/>
    <lineage>
        <taxon>Eukaryota</taxon>
        <taxon>Metazoa</taxon>
        <taxon>Chordata</taxon>
        <taxon>Craniata</taxon>
        <taxon>Vertebrata</taxon>
        <taxon>Euteleostomi</taxon>
        <taxon>Actinopterygii</taxon>
        <taxon>Neopterygii</taxon>
        <taxon>Teleostei</taxon>
        <taxon>Protacanthopterygii</taxon>
        <taxon>Salmoniformes</taxon>
        <taxon>Salmonidae</taxon>
        <taxon>Salmoninae</taxon>
        <taxon>Hucho</taxon>
    </lineage>
</organism>
<feature type="domain" description="Tetrahydrofolate dehydrogenase/cyclohydrolase NAD(P)-binding" evidence="10">
    <location>
        <begin position="153"/>
        <end position="303"/>
    </location>
</feature>